<dbReference type="GeneID" id="95989808"/>
<dbReference type="EMBL" id="JBBXJM010000007">
    <property type="protein sequence ID" value="KAL1405141.1"/>
    <property type="molecule type" value="Genomic_DNA"/>
</dbReference>
<evidence type="ECO:0008006" key="4">
    <source>
        <dbReference type="Google" id="ProtNLM"/>
    </source>
</evidence>
<dbReference type="PANTHER" id="PTHR11102:SF160">
    <property type="entry name" value="ERAD-ASSOCIATED E3 UBIQUITIN-PROTEIN LIGASE COMPONENT HRD3"/>
    <property type="match status" value="1"/>
</dbReference>
<dbReference type="RefSeq" id="XP_069205085.1">
    <property type="nucleotide sequence ID" value="XM_069357148.1"/>
</dbReference>
<gene>
    <name evidence="2" type="ORF">Q8F55_008765</name>
</gene>
<evidence type="ECO:0000313" key="3">
    <source>
        <dbReference type="Proteomes" id="UP001565368"/>
    </source>
</evidence>
<dbReference type="InterPro" id="IPR006597">
    <property type="entry name" value="Sel1-like"/>
</dbReference>
<dbReference type="Gene3D" id="1.25.40.10">
    <property type="entry name" value="Tetratricopeptide repeat domain"/>
    <property type="match status" value="1"/>
</dbReference>
<evidence type="ECO:0000313" key="2">
    <source>
        <dbReference type="EMBL" id="KAL1405141.1"/>
    </source>
</evidence>
<sequence>MGCCSSKNAAMLDDNEKTGDDASAKMAAILGASFASATGETAQPKPTLQPHTLEDGRRALANEQHPSPWLNGLAVEADPNASPELNYLAAKELVDGFARGDIEIGITPGNGGPLLAEKLALRASLAGQHEANVLIARVNNSGNYFGTLHPDDVSFGFRALEAGVSAGDRACAVKFIQDAQYLQPGLLEPYDEVMTKAQAAKVLDGLLASGDKDPQLPLLKAYMLQNGNGYLRDEAAARQWAQLAADAGSVDAEFELYIYWAQGIGGPADAAESHRHLVAAAKGGHARSMANLGGAYATGAGVPKDEALSLEWYKKAADAGLARAAHVLSVMYRTGEGAPRDPVLAEKYEKMADGLA</sequence>
<dbReference type="InterPro" id="IPR011990">
    <property type="entry name" value="TPR-like_helical_dom_sf"/>
</dbReference>
<comment type="similarity">
    <text evidence="1">Belongs to the sel-1 family.</text>
</comment>
<dbReference type="InterPro" id="IPR050767">
    <property type="entry name" value="Sel1_AlgK"/>
</dbReference>
<accession>A0ABR3PRQ4</accession>
<proteinExistence type="inferred from homology"/>
<evidence type="ECO:0000256" key="1">
    <source>
        <dbReference type="ARBA" id="ARBA00038101"/>
    </source>
</evidence>
<keyword evidence="3" id="KW-1185">Reference proteome</keyword>
<name>A0ABR3PRQ4_9TREE</name>
<organism evidence="2 3">
    <name type="scientific">Vanrija albida</name>
    <dbReference type="NCBI Taxonomy" id="181172"/>
    <lineage>
        <taxon>Eukaryota</taxon>
        <taxon>Fungi</taxon>
        <taxon>Dikarya</taxon>
        <taxon>Basidiomycota</taxon>
        <taxon>Agaricomycotina</taxon>
        <taxon>Tremellomycetes</taxon>
        <taxon>Trichosporonales</taxon>
        <taxon>Trichosporonaceae</taxon>
        <taxon>Vanrija</taxon>
    </lineage>
</organism>
<dbReference type="Proteomes" id="UP001565368">
    <property type="component" value="Unassembled WGS sequence"/>
</dbReference>
<dbReference type="PANTHER" id="PTHR11102">
    <property type="entry name" value="SEL-1-LIKE PROTEIN"/>
    <property type="match status" value="1"/>
</dbReference>
<dbReference type="SUPFAM" id="SSF81901">
    <property type="entry name" value="HCP-like"/>
    <property type="match status" value="1"/>
</dbReference>
<reference evidence="2 3" key="1">
    <citation type="submission" date="2023-08" db="EMBL/GenBank/DDBJ databases">
        <title>Annotated Genome Sequence of Vanrija albida AlHP1.</title>
        <authorList>
            <person name="Herzog R."/>
        </authorList>
    </citation>
    <scope>NUCLEOTIDE SEQUENCE [LARGE SCALE GENOMIC DNA]</scope>
    <source>
        <strain evidence="2 3">AlHP1</strain>
    </source>
</reference>
<dbReference type="SMART" id="SM00671">
    <property type="entry name" value="SEL1"/>
    <property type="match status" value="4"/>
</dbReference>
<protein>
    <recommendedName>
        <fullName evidence="4">Sel1 repeat family protein</fullName>
    </recommendedName>
</protein>
<dbReference type="Pfam" id="PF08238">
    <property type="entry name" value="Sel1"/>
    <property type="match status" value="4"/>
</dbReference>
<comment type="caution">
    <text evidence="2">The sequence shown here is derived from an EMBL/GenBank/DDBJ whole genome shotgun (WGS) entry which is preliminary data.</text>
</comment>